<dbReference type="SUPFAM" id="SSF47384">
    <property type="entry name" value="Homodimeric domain of signal transducing histidine kinase"/>
    <property type="match status" value="1"/>
</dbReference>
<comment type="caution">
    <text evidence="16">The sequence shown here is derived from an EMBL/GenBank/DDBJ whole genome shotgun (WGS) entry which is preliminary data.</text>
</comment>
<keyword evidence="9 13" id="KW-1133">Transmembrane helix</keyword>
<dbReference type="InterPro" id="IPR036097">
    <property type="entry name" value="HisK_dim/P_sf"/>
</dbReference>
<sequence>MTATATHRRAALRTRVEGRRGRLSRPGTRHSLRARLVAAVMLLLATVCAVVGLATAIALRHFMLDQLDDDLVSAGGRFVSIQNGAGPGGPGHPDDRGGRGADFGADFLGPAQAPRTVGATIVAGQVTDAVVTDRGGSLQQVPADALATLAAVPTDGHPVSEDLGDLGTYRLLASVDGSGTVLVTGLPQADVDHLTELLVVAESIVIGLALTGAGVAGAIAVRRELRPLEQVAETAGRVSALRLDSGEVELLERVPAAHTDPGTEVGQVGAALNRMLDNVAAALDARHASEVQLRQFVADASHELRTPLAAIRGYAELTARDRTLSPTVAHSLSRITSQAERMSTLVEDLLLLARLDAGRPLERTPVDLTRLVLDAVSDAGAVGPDHRWRLDLPPEPVVVLGDTLRLTQVVTNLLANARTHTPAGTEVTVGLRTPADPADRAVLVTVSDTGPGIPPALAAHVFERFARGDGSRSRDRGSTGLGLAIVQAVVAAHGGTVSVASRPGRTTFTVRLPAPAIPVPDGPTIPLPALATP</sequence>
<dbReference type="InterPro" id="IPR003661">
    <property type="entry name" value="HisK_dim/P_dom"/>
</dbReference>
<dbReference type="SMART" id="SM00387">
    <property type="entry name" value="HATPase_c"/>
    <property type="match status" value="1"/>
</dbReference>
<comment type="subcellular location">
    <subcellularLocation>
        <location evidence="3">Cell membrane</location>
    </subcellularLocation>
</comment>
<dbReference type="PANTHER" id="PTHR45436">
    <property type="entry name" value="SENSOR HISTIDINE KINASE YKOH"/>
    <property type="match status" value="1"/>
</dbReference>
<comment type="cofactor">
    <cofactor evidence="2">
        <name>a divalent metal cation</name>
        <dbReference type="ChEBI" id="CHEBI:60240"/>
    </cofactor>
</comment>
<keyword evidence="7 13" id="KW-0812">Transmembrane</keyword>
<dbReference type="AlphaFoldDB" id="A0A9W6LDC7"/>
<proteinExistence type="predicted"/>
<dbReference type="FunFam" id="3.30.565.10:FF:000006">
    <property type="entry name" value="Sensor histidine kinase WalK"/>
    <property type="match status" value="1"/>
</dbReference>
<reference evidence="16" key="1">
    <citation type="journal article" date="2014" name="Int. J. Syst. Evol. Microbiol.">
        <title>Complete genome sequence of Corynebacterium casei LMG S-19264T (=DSM 44701T), isolated from a smear-ripened cheese.</title>
        <authorList>
            <consortium name="US DOE Joint Genome Institute (JGI-PGF)"/>
            <person name="Walter F."/>
            <person name="Albersmeier A."/>
            <person name="Kalinowski J."/>
            <person name="Ruckert C."/>
        </authorList>
    </citation>
    <scope>NUCLEOTIDE SEQUENCE</scope>
    <source>
        <strain evidence="16">VKM Ac-1069</strain>
    </source>
</reference>
<dbReference type="GO" id="GO:0000155">
    <property type="term" value="F:phosphorelay sensor kinase activity"/>
    <property type="evidence" value="ECO:0007669"/>
    <property type="project" value="InterPro"/>
</dbReference>
<evidence type="ECO:0000256" key="4">
    <source>
        <dbReference type="ARBA" id="ARBA00012438"/>
    </source>
</evidence>
<dbReference type="Gene3D" id="1.10.287.130">
    <property type="match status" value="1"/>
</dbReference>
<gene>
    <name evidence="16" type="ORF">GCM10017577_58420</name>
</gene>
<dbReference type="Gene3D" id="3.30.565.10">
    <property type="entry name" value="Histidine kinase-like ATPase, C-terminal domain"/>
    <property type="match status" value="1"/>
</dbReference>
<organism evidence="16 17">
    <name type="scientific">Pseudonocardia halophobica</name>
    <dbReference type="NCBI Taxonomy" id="29401"/>
    <lineage>
        <taxon>Bacteria</taxon>
        <taxon>Bacillati</taxon>
        <taxon>Actinomycetota</taxon>
        <taxon>Actinomycetes</taxon>
        <taxon>Pseudonocardiales</taxon>
        <taxon>Pseudonocardiaceae</taxon>
        <taxon>Pseudonocardia</taxon>
    </lineage>
</organism>
<dbReference type="SMART" id="SM00304">
    <property type="entry name" value="HAMP"/>
    <property type="match status" value="1"/>
</dbReference>
<feature type="region of interest" description="Disordered" evidence="12">
    <location>
        <begin position="1"/>
        <end position="26"/>
    </location>
</feature>
<evidence type="ECO:0000256" key="2">
    <source>
        <dbReference type="ARBA" id="ARBA00001968"/>
    </source>
</evidence>
<accession>A0A9W6LDC7</accession>
<feature type="domain" description="Histidine kinase" evidence="14">
    <location>
        <begin position="299"/>
        <end position="516"/>
    </location>
</feature>
<dbReference type="PANTHER" id="PTHR45436:SF5">
    <property type="entry name" value="SENSOR HISTIDINE KINASE TRCS"/>
    <property type="match status" value="1"/>
</dbReference>
<dbReference type="InterPro" id="IPR003660">
    <property type="entry name" value="HAMP_dom"/>
</dbReference>
<dbReference type="GO" id="GO:0005509">
    <property type="term" value="F:calcium ion binding"/>
    <property type="evidence" value="ECO:0007669"/>
    <property type="project" value="UniProtKB-ARBA"/>
</dbReference>
<keyword evidence="5" id="KW-0597">Phosphoprotein</keyword>
<dbReference type="CDD" id="cd00075">
    <property type="entry name" value="HATPase"/>
    <property type="match status" value="1"/>
</dbReference>
<dbReference type="EC" id="2.7.13.3" evidence="4"/>
<name>A0A9W6LDC7_9PSEU</name>
<evidence type="ECO:0000256" key="5">
    <source>
        <dbReference type="ARBA" id="ARBA00022553"/>
    </source>
</evidence>
<keyword evidence="17" id="KW-1185">Reference proteome</keyword>
<dbReference type="EMBL" id="BSFQ01000035">
    <property type="protein sequence ID" value="GLL14694.1"/>
    <property type="molecule type" value="Genomic_DNA"/>
</dbReference>
<dbReference type="RefSeq" id="WP_051738039.1">
    <property type="nucleotide sequence ID" value="NZ_BAAAUZ010000014.1"/>
</dbReference>
<evidence type="ECO:0000313" key="16">
    <source>
        <dbReference type="EMBL" id="GLL14694.1"/>
    </source>
</evidence>
<evidence type="ECO:0000256" key="1">
    <source>
        <dbReference type="ARBA" id="ARBA00000085"/>
    </source>
</evidence>
<keyword evidence="11 13" id="KW-0472">Membrane</keyword>
<evidence type="ECO:0000256" key="11">
    <source>
        <dbReference type="ARBA" id="ARBA00023136"/>
    </source>
</evidence>
<dbReference type="PROSITE" id="PS50885">
    <property type="entry name" value="HAMP"/>
    <property type="match status" value="1"/>
</dbReference>
<dbReference type="PRINTS" id="PR00344">
    <property type="entry name" value="BCTRLSENSOR"/>
</dbReference>
<evidence type="ECO:0000256" key="8">
    <source>
        <dbReference type="ARBA" id="ARBA00022777"/>
    </source>
</evidence>
<feature type="domain" description="HAMP" evidence="15">
    <location>
        <begin position="222"/>
        <end position="284"/>
    </location>
</feature>
<evidence type="ECO:0000313" key="17">
    <source>
        <dbReference type="Proteomes" id="UP001143463"/>
    </source>
</evidence>
<dbReference type="SMART" id="SM00388">
    <property type="entry name" value="HisKA"/>
    <property type="match status" value="1"/>
</dbReference>
<dbReference type="Proteomes" id="UP001143463">
    <property type="component" value="Unassembled WGS sequence"/>
</dbReference>
<dbReference type="InterPro" id="IPR005467">
    <property type="entry name" value="His_kinase_dom"/>
</dbReference>
<dbReference type="PROSITE" id="PS50109">
    <property type="entry name" value="HIS_KIN"/>
    <property type="match status" value="1"/>
</dbReference>
<dbReference type="FunFam" id="1.10.287.130:FF:000001">
    <property type="entry name" value="Two-component sensor histidine kinase"/>
    <property type="match status" value="1"/>
</dbReference>
<comment type="catalytic activity">
    <reaction evidence="1">
        <text>ATP + protein L-histidine = ADP + protein N-phospho-L-histidine.</text>
        <dbReference type="EC" id="2.7.13.3"/>
    </reaction>
</comment>
<evidence type="ECO:0000256" key="10">
    <source>
        <dbReference type="ARBA" id="ARBA00023012"/>
    </source>
</evidence>
<dbReference type="InterPro" id="IPR004358">
    <property type="entry name" value="Sig_transdc_His_kin-like_C"/>
</dbReference>
<protein>
    <recommendedName>
        <fullName evidence="4">histidine kinase</fullName>
        <ecNumber evidence="4">2.7.13.3</ecNumber>
    </recommendedName>
</protein>
<evidence type="ECO:0000256" key="12">
    <source>
        <dbReference type="SAM" id="MobiDB-lite"/>
    </source>
</evidence>
<evidence type="ECO:0000256" key="3">
    <source>
        <dbReference type="ARBA" id="ARBA00004236"/>
    </source>
</evidence>
<reference evidence="16" key="2">
    <citation type="submission" date="2023-01" db="EMBL/GenBank/DDBJ databases">
        <authorList>
            <person name="Sun Q."/>
            <person name="Evtushenko L."/>
        </authorList>
    </citation>
    <scope>NUCLEOTIDE SEQUENCE</scope>
    <source>
        <strain evidence="16">VKM Ac-1069</strain>
    </source>
</reference>
<dbReference type="InterPro" id="IPR050428">
    <property type="entry name" value="TCS_sensor_his_kinase"/>
</dbReference>
<dbReference type="Pfam" id="PF00512">
    <property type="entry name" value="HisKA"/>
    <property type="match status" value="1"/>
</dbReference>
<feature type="compositionally biased region" description="Basic residues" evidence="12">
    <location>
        <begin position="1"/>
        <end position="12"/>
    </location>
</feature>
<dbReference type="CDD" id="cd00082">
    <property type="entry name" value="HisKA"/>
    <property type="match status" value="1"/>
</dbReference>
<evidence type="ECO:0000256" key="6">
    <source>
        <dbReference type="ARBA" id="ARBA00022679"/>
    </source>
</evidence>
<dbReference type="InterPro" id="IPR036890">
    <property type="entry name" value="HATPase_C_sf"/>
</dbReference>
<feature type="region of interest" description="Disordered" evidence="12">
    <location>
        <begin position="82"/>
        <end position="102"/>
    </location>
</feature>
<keyword evidence="6" id="KW-0808">Transferase</keyword>
<evidence type="ECO:0000259" key="14">
    <source>
        <dbReference type="PROSITE" id="PS50109"/>
    </source>
</evidence>
<dbReference type="Pfam" id="PF02518">
    <property type="entry name" value="HATPase_c"/>
    <property type="match status" value="1"/>
</dbReference>
<keyword evidence="10" id="KW-0902">Two-component regulatory system</keyword>
<dbReference type="CDD" id="cd06225">
    <property type="entry name" value="HAMP"/>
    <property type="match status" value="1"/>
</dbReference>
<evidence type="ECO:0000256" key="9">
    <source>
        <dbReference type="ARBA" id="ARBA00022989"/>
    </source>
</evidence>
<evidence type="ECO:0000256" key="13">
    <source>
        <dbReference type="SAM" id="Phobius"/>
    </source>
</evidence>
<dbReference type="GO" id="GO:0005886">
    <property type="term" value="C:plasma membrane"/>
    <property type="evidence" value="ECO:0007669"/>
    <property type="project" value="UniProtKB-SubCell"/>
</dbReference>
<dbReference type="Gene3D" id="6.10.340.10">
    <property type="match status" value="1"/>
</dbReference>
<dbReference type="InterPro" id="IPR003594">
    <property type="entry name" value="HATPase_dom"/>
</dbReference>
<dbReference type="SUPFAM" id="SSF55874">
    <property type="entry name" value="ATPase domain of HSP90 chaperone/DNA topoisomerase II/histidine kinase"/>
    <property type="match status" value="1"/>
</dbReference>
<dbReference type="Pfam" id="PF00672">
    <property type="entry name" value="HAMP"/>
    <property type="match status" value="1"/>
</dbReference>
<feature type="transmembrane region" description="Helical" evidence="13">
    <location>
        <begin position="36"/>
        <end position="59"/>
    </location>
</feature>
<evidence type="ECO:0000259" key="15">
    <source>
        <dbReference type="PROSITE" id="PS50885"/>
    </source>
</evidence>
<evidence type="ECO:0000256" key="7">
    <source>
        <dbReference type="ARBA" id="ARBA00022692"/>
    </source>
</evidence>
<keyword evidence="8 16" id="KW-0418">Kinase</keyword>